<feature type="domain" description="EamA" evidence="7">
    <location>
        <begin position="162"/>
        <end position="292"/>
    </location>
</feature>
<feature type="transmembrane region" description="Helical" evidence="6">
    <location>
        <begin position="85"/>
        <end position="105"/>
    </location>
</feature>
<feature type="transmembrane region" description="Helical" evidence="6">
    <location>
        <begin position="250"/>
        <end position="269"/>
    </location>
</feature>
<evidence type="ECO:0000313" key="8">
    <source>
        <dbReference type="EMBL" id="GGA06584.1"/>
    </source>
</evidence>
<comment type="caution">
    <text evidence="8">The sequence shown here is derived from an EMBL/GenBank/DDBJ whole genome shotgun (WGS) entry which is preliminary data.</text>
</comment>
<organism evidence="8 9">
    <name type="scientific">Blastomonas marina</name>
    <dbReference type="NCBI Taxonomy" id="1867408"/>
    <lineage>
        <taxon>Bacteria</taxon>
        <taxon>Pseudomonadati</taxon>
        <taxon>Pseudomonadota</taxon>
        <taxon>Alphaproteobacteria</taxon>
        <taxon>Sphingomonadales</taxon>
        <taxon>Sphingomonadaceae</taxon>
        <taxon>Blastomonas</taxon>
    </lineage>
</organism>
<comment type="subcellular location">
    <subcellularLocation>
        <location evidence="1">Membrane</location>
        <topology evidence="1">Multi-pass membrane protein</topology>
    </subcellularLocation>
</comment>
<gene>
    <name evidence="8" type="ORF">GCM10010923_15590</name>
</gene>
<evidence type="ECO:0000256" key="5">
    <source>
        <dbReference type="ARBA" id="ARBA00023136"/>
    </source>
</evidence>
<feature type="transmembrane region" description="Helical" evidence="6">
    <location>
        <begin position="218"/>
        <end position="238"/>
    </location>
</feature>
<keyword evidence="3 6" id="KW-0812">Transmembrane</keyword>
<feature type="transmembrane region" description="Helical" evidence="6">
    <location>
        <begin position="111"/>
        <end position="129"/>
    </location>
</feature>
<comment type="similarity">
    <text evidence="2">Belongs to the drug/metabolite transporter (DMT) superfamily. 10 TMS drug/metabolite exporter (DME) (TC 2.A.7.3) family.</text>
</comment>
<evidence type="ECO:0000256" key="3">
    <source>
        <dbReference type="ARBA" id="ARBA00022692"/>
    </source>
</evidence>
<keyword evidence="4 6" id="KW-1133">Transmembrane helix</keyword>
<evidence type="ECO:0000256" key="4">
    <source>
        <dbReference type="ARBA" id="ARBA00022989"/>
    </source>
</evidence>
<dbReference type="PANTHER" id="PTHR22911:SF6">
    <property type="entry name" value="SOLUTE CARRIER FAMILY 35 MEMBER G1"/>
    <property type="match status" value="1"/>
</dbReference>
<feature type="transmembrane region" description="Helical" evidence="6">
    <location>
        <begin position="21"/>
        <end position="41"/>
    </location>
</feature>
<feature type="transmembrane region" description="Helical" evidence="6">
    <location>
        <begin position="193"/>
        <end position="212"/>
    </location>
</feature>
<reference evidence="9" key="1">
    <citation type="journal article" date="2019" name="Int. J. Syst. Evol. Microbiol.">
        <title>The Global Catalogue of Microorganisms (GCM) 10K type strain sequencing project: providing services to taxonomists for standard genome sequencing and annotation.</title>
        <authorList>
            <consortium name="The Broad Institute Genomics Platform"/>
            <consortium name="The Broad Institute Genome Sequencing Center for Infectious Disease"/>
            <person name="Wu L."/>
            <person name="Ma J."/>
        </authorList>
    </citation>
    <scope>NUCLEOTIDE SEQUENCE [LARGE SCALE GENOMIC DNA]</scope>
    <source>
        <strain evidence="9">CGMCC 1.15297</strain>
    </source>
</reference>
<evidence type="ECO:0000256" key="2">
    <source>
        <dbReference type="ARBA" id="ARBA00009853"/>
    </source>
</evidence>
<dbReference type="Pfam" id="PF00892">
    <property type="entry name" value="EamA"/>
    <property type="match status" value="2"/>
</dbReference>
<evidence type="ECO:0000259" key="7">
    <source>
        <dbReference type="Pfam" id="PF00892"/>
    </source>
</evidence>
<feature type="transmembrane region" description="Helical" evidence="6">
    <location>
        <begin position="161"/>
        <end position="181"/>
    </location>
</feature>
<evidence type="ECO:0000256" key="6">
    <source>
        <dbReference type="SAM" id="Phobius"/>
    </source>
</evidence>
<name>A0ABQ1FDW7_9SPHN</name>
<proteinExistence type="inferred from homology"/>
<feature type="transmembrane region" description="Helical" evidence="6">
    <location>
        <begin position="53"/>
        <end position="73"/>
    </location>
</feature>
<feature type="transmembrane region" description="Helical" evidence="6">
    <location>
        <begin position="275"/>
        <end position="293"/>
    </location>
</feature>
<protein>
    <submittedName>
        <fullName evidence="8">Permease</fullName>
    </submittedName>
</protein>
<sequence>MVAKASDVDSTVAAPRPLMAVILRICAALVLATMSALVKLAGEAGVHLTEIVFWRQAITLPIVFGWTLIVADLASLKPNRFSAHFVRALFGITGMALVYGAVTLLPLAEATTLNFTAPIFAVILAMVLLKEEIGRYRWTAVAIGFAGILIVTQPGNATIDPFGVAIGLGGAFMIALVSIQIQDLNRTETAQGIVFWFCMLTLPLLALFLPFFGSAHDASGWLLLGGVGLTGAAGQLLLTTSLRFGSAATVIVMDYTALVWATTYGWLFWDRLPGPALWLGAPLIIAAGTIIVLRERHLARRKTVGGT</sequence>
<evidence type="ECO:0000256" key="1">
    <source>
        <dbReference type="ARBA" id="ARBA00004141"/>
    </source>
</evidence>
<accession>A0ABQ1FDW7</accession>
<dbReference type="EMBL" id="BMID01000001">
    <property type="protein sequence ID" value="GGA06584.1"/>
    <property type="molecule type" value="Genomic_DNA"/>
</dbReference>
<feature type="transmembrane region" description="Helical" evidence="6">
    <location>
        <begin position="136"/>
        <end position="155"/>
    </location>
</feature>
<dbReference type="Proteomes" id="UP000603317">
    <property type="component" value="Unassembled WGS sequence"/>
</dbReference>
<dbReference type="SUPFAM" id="SSF103481">
    <property type="entry name" value="Multidrug resistance efflux transporter EmrE"/>
    <property type="match status" value="2"/>
</dbReference>
<keyword evidence="9" id="KW-1185">Reference proteome</keyword>
<dbReference type="InterPro" id="IPR037185">
    <property type="entry name" value="EmrE-like"/>
</dbReference>
<evidence type="ECO:0000313" key="9">
    <source>
        <dbReference type="Proteomes" id="UP000603317"/>
    </source>
</evidence>
<feature type="domain" description="EamA" evidence="7">
    <location>
        <begin position="19"/>
        <end position="152"/>
    </location>
</feature>
<dbReference type="PANTHER" id="PTHR22911">
    <property type="entry name" value="ACYL-MALONYL CONDENSING ENZYME-RELATED"/>
    <property type="match status" value="1"/>
</dbReference>
<keyword evidence="5 6" id="KW-0472">Membrane</keyword>
<dbReference type="InterPro" id="IPR000620">
    <property type="entry name" value="EamA_dom"/>
</dbReference>